<evidence type="ECO:0000313" key="3">
    <source>
        <dbReference type="EMBL" id="EPS42448.1"/>
    </source>
</evidence>
<dbReference type="eggNOG" id="KOG0615">
    <property type="taxonomic scope" value="Eukaryota"/>
</dbReference>
<dbReference type="GO" id="GO:0005524">
    <property type="term" value="F:ATP binding"/>
    <property type="evidence" value="ECO:0007669"/>
    <property type="project" value="InterPro"/>
</dbReference>
<dbReference type="InterPro" id="IPR011009">
    <property type="entry name" value="Kinase-like_dom_sf"/>
</dbReference>
<protein>
    <recommendedName>
        <fullName evidence="2">Protein kinase domain-containing protein</fullName>
    </recommendedName>
</protein>
<reference evidence="3 4" key="1">
    <citation type="journal article" date="2013" name="PLoS Genet.">
        <title>Genomic mechanisms accounting for the adaptation to parasitism in nematode-trapping fungi.</title>
        <authorList>
            <person name="Meerupati T."/>
            <person name="Andersson K.M."/>
            <person name="Friman E."/>
            <person name="Kumar D."/>
            <person name="Tunlid A."/>
            <person name="Ahren D."/>
        </authorList>
    </citation>
    <scope>NUCLEOTIDE SEQUENCE [LARGE SCALE GENOMIC DNA]</scope>
    <source>
        <strain evidence="3 4">CBS 200.50</strain>
    </source>
</reference>
<dbReference type="Gene3D" id="1.10.510.10">
    <property type="entry name" value="Transferase(Phosphotransferase) domain 1"/>
    <property type="match status" value="1"/>
</dbReference>
<evidence type="ECO:0000259" key="2">
    <source>
        <dbReference type="PROSITE" id="PS50011"/>
    </source>
</evidence>
<dbReference type="STRING" id="1284197.S8BSK9"/>
<keyword evidence="4" id="KW-1185">Reference proteome</keyword>
<dbReference type="OrthoDB" id="1658288at2759"/>
<evidence type="ECO:0000256" key="1">
    <source>
        <dbReference type="SAM" id="MobiDB-lite"/>
    </source>
</evidence>
<organism evidence="3 4">
    <name type="scientific">Dactylellina haptotyla (strain CBS 200.50)</name>
    <name type="common">Nematode-trapping fungus</name>
    <name type="synonym">Monacrosporium haptotylum</name>
    <dbReference type="NCBI Taxonomy" id="1284197"/>
    <lineage>
        <taxon>Eukaryota</taxon>
        <taxon>Fungi</taxon>
        <taxon>Dikarya</taxon>
        <taxon>Ascomycota</taxon>
        <taxon>Pezizomycotina</taxon>
        <taxon>Orbiliomycetes</taxon>
        <taxon>Orbiliales</taxon>
        <taxon>Orbiliaceae</taxon>
        <taxon>Dactylellina</taxon>
    </lineage>
</organism>
<dbReference type="OMA" id="WHSMFRN"/>
<dbReference type="Pfam" id="PF00069">
    <property type="entry name" value="Pkinase"/>
    <property type="match status" value="1"/>
</dbReference>
<comment type="caution">
    <text evidence="3">The sequence shown here is derived from an EMBL/GenBank/DDBJ whole genome shotgun (WGS) entry which is preliminary data.</text>
</comment>
<feature type="region of interest" description="Disordered" evidence="1">
    <location>
        <begin position="1534"/>
        <end position="1565"/>
    </location>
</feature>
<dbReference type="SUPFAM" id="SSF56112">
    <property type="entry name" value="Protein kinase-like (PK-like)"/>
    <property type="match status" value="1"/>
</dbReference>
<dbReference type="HOGENOM" id="CLU_245720_0_0_1"/>
<gene>
    <name evidence="3" type="ORF">H072_3564</name>
</gene>
<feature type="domain" description="Protein kinase" evidence="2">
    <location>
        <begin position="52"/>
        <end position="287"/>
    </location>
</feature>
<dbReference type="PANTHER" id="PTHR46082">
    <property type="entry name" value="ATP/GTP-BINDING PROTEIN-RELATED"/>
    <property type="match status" value="1"/>
</dbReference>
<dbReference type="Gene3D" id="3.40.50.1580">
    <property type="entry name" value="Nucleoside phosphorylase domain"/>
    <property type="match status" value="1"/>
</dbReference>
<dbReference type="EMBL" id="AQGS01000114">
    <property type="protein sequence ID" value="EPS42448.1"/>
    <property type="molecule type" value="Genomic_DNA"/>
</dbReference>
<dbReference type="CDD" id="cd00180">
    <property type="entry name" value="PKc"/>
    <property type="match status" value="1"/>
</dbReference>
<sequence length="1565" mass="175550">MESPSVSHAAVDLGLPAILNDTKIKTEFRRDGVFVHQYKVLDSRNGYRKGYWKTEKKLGGGTHGTTYLQKCFKGFRSGPSVRVIKIIPDGSKERVTWIRELETIMEFSHFSCRDNFVRPFGWFHGETSTFITMEYLELGDLGKFLREKSTVPEKEARDICIQLVCGIRYMHGRNFAHVDLKPSKIMIKSGPPRWWVKIGGLGSSKRSEEGTPAFMAPELLNIMLSGRFVFETGQAIAEYGAGHRDLPCEILEEKRCTSEAISFFSELLARNPTDRPTAEQGCSHPWIAKLQTRASPELISTGSELPELESLNLSGLATPGEWNQPSATPLDQQNRKLETDCREPIALITTGKEEENELEHEMKRKGSERSHTPELQLEDEIVSHNSEFQVAEDGSARYPTLPSESEIGQTQMHILQSEVLSHQGTEQFTDSGYASAGCPNCILQQKSKPSVHECPTTVQYLPVMEPVQDFEDVNTIYSDESSTEMSEKDAYLAELADVLFREVNADQLDIELLNGLSLVLPELLKAFALKVGHNSGQMDRDVMAFICRHRNHIVKYFKKRCHRDEDGAECQTTNAGDMNYTEKMDFWRDRTEYSPDFTVETEERPEAESPEMSADEEHTEKGFGEDIAKTEQRKIQIYRQFLSKTPAFEWLIGSLRRETVLSPTKPNSMDSIKNRIVRFLPSSTKVSKRESSETFRMVFTTDWNPLAFIDEQSYENEPSKAIERAITLTGSTRDAQALTCAQYLCQTWPSTGKYILQLVQDLLSGMVGTSFKRVLPDNTRVMVSLWQSSLRAEVFGTAHSIAEIGQQLAWLSSALRSSPRKVGVIAGLPSVLEIRVLNRLAIESTAANLRGFSCKLGFAVEDDDIRSPSNGQCWHSMFRNPVIVKGYPIPRRPNPKRGLEIPLNIMAGLARTQHLQFFSGKVFIKGLSTLLVPTRREKGFLVWHLIYNPEGGRISYLECKVSHEEVDATELETSRHVLGWCSRAEYNAGSKNANYGMKESGLPKPRGGYVLENTFITGRRIIVGGSQFSLGNRDTPFHISQEDPLQRLQWIDRKFFILWDEADKRGWLVNGASTLLHLLRKSLENNSTDKFRFECCFQKESMQEAPEKYKTFSAISVLRNDANLKQKIYPKKLGYLCVEDRLDELFDTLEKVVEHQFGIARQSTSGGNKTGEFLEGWDFNDLATNEDPIYPRLATFRKPSGGWVDFTRSIQAVTLFGRGFGEIIKSEGLSCAQWVTLPTGEYYLAAAVDDLKKIMKKNGDQYASPMRLTDDIFWHPTENIFEECKCISGVKGKHSAFVQATLSSSLCHIQPNNISIQLLDGGAVIFGHSQAVTSYDDSGNLQYEVFRVPSPHMDLDILSTDSGIGSSLSQSFRPSAMQSNMRSLTCEDYIVGIVCALPKELFAVRALFDRKHEGLTPLSGDINQYALGYMQPHNVVAACLPAGEYGTTAAASVYSHMIRSFPKLKFCLLVGIGGGVPSNGVRLGDVVVSHPSQDCPGVIEYDRGKALRTGFKRSGSLHGSPQFVMTAISNLTSDPDMDPQPLGPYLKKSHSKVGNTNTRVMERTH</sequence>
<feature type="region of interest" description="Disordered" evidence="1">
    <location>
        <begin position="597"/>
        <end position="623"/>
    </location>
</feature>
<proteinExistence type="predicted"/>
<dbReference type="InterPro" id="IPR035994">
    <property type="entry name" value="Nucleoside_phosphorylase_sf"/>
</dbReference>
<dbReference type="GO" id="GO:0004672">
    <property type="term" value="F:protein kinase activity"/>
    <property type="evidence" value="ECO:0007669"/>
    <property type="project" value="InterPro"/>
</dbReference>
<dbReference type="InterPro" id="IPR053137">
    <property type="entry name" value="NLR-like"/>
</dbReference>
<reference evidence="4" key="2">
    <citation type="submission" date="2013-04" db="EMBL/GenBank/DDBJ databases">
        <title>Genomic mechanisms accounting for the adaptation to parasitism in nematode-trapping fungi.</title>
        <authorList>
            <person name="Ahren D.G."/>
        </authorList>
    </citation>
    <scope>NUCLEOTIDE SEQUENCE [LARGE SCALE GENOMIC DNA]</scope>
    <source>
        <strain evidence="4">CBS 200.50</strain>
    </source>
</reference>
<dbReference type="GO" id="GO:0009116">
    <property type="term" value="P:nucleoside metabolic process"/>
    <property type="evidence" value="ECO:0007669"/>
    <property type="project" value="InterPro"/>
</dbReference>
<accession>S8BSK9</accession>
<dbReference type="Proteomes" id="UP000015100">
    <property type="component" value="Unassembled WGS sequence"/>
</dbReference>
<dbReference type="SUPFAM" id="SSF53167">
    <property type="entry name" value="Purine and uridine phosphorylases"/>
    <property type="match status" value="1"/>
</dbReference>
<dbReference type="InterPro" id="IPR000719">
    <property type="entry name" value="Prot_kinase_dom"/>
</dbReference>
<dbReference type="PROSITE" id="PS50011">
    <property type="entry name" value="PROTEIN_KINASE_DOM"/>
    <property type="match status" value="1"/>
</dbReference>
<name>S8BSK9_DACHA</name>
<dbReference type="PANTHER" id="PTHR46082:SF11">
    <property type="entry name" value="AAA+ ATPASE DOMAIN-CONTAINING PROTEIN-RELATED"/>
    <property type="match status" value="1"/>
</dbReference>
<evidence type="ECO:0000313" key="4">
    <source>
        <dbReference type="Proteomes" id="UP000015100"/>
    </source>
</evidence>